<sequence>MKSFGARWNNALAVAVLTCVLSVSFAPAVLRAVQLAPSDIDPNAFPIGNSSEAIMTGIGPQVTDAAVSAAAKSAMGTAMCAGWTPIQGPRFCWDITFGLPTPGTCIAPSLCLGLGSIGIVAAVTQTAKSIFGVKPDAPTPGAFPYNGTLPGGSLAGCTGTPFISTTPSANPCAVYIPVASAGNTNPASSVSNALLNSGTSGAGTVSANSVSSALLVNSSAGTGLPPSPGITSSNVNNPSSPSVSSLLLNSYVSNAGKAATAIANVNIGTASPSGVQFGTWGDIEANAYGVTIIVGGHGVDGRTGVGGFYGYDTVLGVQPQALARQMCRNRPWKDLAITFIIQPSYFDGLCTARGYNATTTAATLSLVSATGTVNSNFKLVAASGTPATSVVATSTINPASGFVRVFQAPRVDIYAIPTRVRISARSTIYWSAQGVTSCAVSTPDGSFNENSLRGAASTVALYTNTIFTIACNAEDGSIVTKSVTVQTSN</sequence>
<protein>
    <recommendedName>
        <fullName evidence="4">Ig-like domain-containing protein</fullName>
    </recommendedName>
</protein>
<proteinExistence type="predicted"/>
<comment type="caution">
    <text evidence="2">The sequence shown here is derived from an EMBL/GenBank/DDBJ whole genome shotgun (WGS) entry which is preliminary data.</text>
</comment>
<dbReference type="Proteomes" id="UP000178042">
    <property type="component" value="Unassembled WGS sequence"/>
</dbReference>
<accession>A0A1F6DB86</accession>
<evidence type="ECO:0008006" key="4">
    <source>
        <dbReference type="Google" id="ProtNLM"/>
    </source>
</evidence>
<keyword evidence="1" id="KW-0732">Signal</keyword>
<dbReference type="AlphaFoldDB" id="A0A1F6DB86"/>
<organism evidence="2 3">
    <name type="scientific">Candidatus Kaiserbacteria bacterium RIFCSPHIGHO2_02_FULL_49_16</name>
    <dbReference type="NCBI Taxonomy" id="1798490"/>
    <lineage>
        <taxon>Bacteria</taxon>
        <taxon>Candidatus Kaiseribacteriota</taxon>
    </lineage>
</organism>
<evidence type="ECO:0000313" key="2">
    <source>
        <dbReference type="EMBL" id="OGG58693.1"/>
    </source>
</evidence>
<evidence type="ECO:0000256" key="1">
    <source>
        <dbReference type="SAM" id="SignalP"/>
    </source>
</evidence>
<reference evidence="2 3" key="1">
    <citation type="journal article" date="2016" name="Nat. Commun.">
        <title>Thousands of microbial genomes shed light on interconnected biogeochemical processes in an aquifer system.</title>
        <authorList>
            <person name="Anantharaman K."/>
            <person name="Brown C.T."/>
            <person name="Hug L.A."/>
            <person name="Sharon I."/>
            <person name="Castelle C.J."/>
            <person name="Probst A.J."/>
            <person name="Thomas B.C."/>
            <person name="Singh A."/>
            <person name="Wilkins M.J."/>
            <person name="Karaoz U."/>
            <person name="Brodie E.L."/>
            <person name="Williams K.H."/>
            <person name="Hubbard S.S."/>
            <person name="Banfield J.F."/>
        </authorList>
    </citation>
    <scope>NUCLEOTIDE SEQUENCE [LARGE SCALE GENOMIC DNA]</scope>
</reference>
<gene>
    <name evidence="2" type="ORF">A3C86_00775</name>
</gene>
<dbReference type="EMBL" id="MFLD01000038">
    <property type="protein sequence ID" value="OGG58693.1"/>
    <property type="molecule type" value="Genomic_DNA"/>
</dbReference>
<name>A0A1F6DB86_9BACT</name>
<feature type="chain" id="PRO_5009523758" description="Ig-like domain-containing protein" evidence="1">
    <location>
        <begin position="29"/>
        <end position="489"/>
    </location>
</feature>
<evidence type="ECO:0000313" key="3">
    <source>
        <dbReference type="Proteomes" id="UP000178042"/>
    </source>
</evidence>
<feature type="signal peptide" evidence="1">
    <location>
        <begin position="1"/>
        <end position="28"/>
    </location>
</feature>